<keyword evidence="4 6" id="KW-1133">Transmembrane helix</keyword>
<accession>A0ABW4LBR5</accession>
<evidence type="ECO:0000256" key="5">
    <source>
        <dbReference type="ARBA" id="ARBA00023136"/>
    </source>
</evidence>
<keyword evidence="5 6" id="KW-0472">Membrane</keyword>
<keyword evidence="3 6" id="KW-0812">Transmembrane</keyword>
<comment type="subcellular location">
    <subcellularLocation>
        <location evidence="1">Membrane</location>
    </subcellularLocation>
</comment>
<evidence type="ECO:0000313" key="8">
    <source>
        <dbReference type="Proteomes" id="UP001597347"/>
    </source>
</evidence>
<evidence type="ECO:0000256" key="2">
    <source>
        <dbReference type="ARBA" id="ARBA00009530"/>
    </source>
</evidence>
<evidence type="ECO:0000313" key="7">
    <source>
        <dbReference type="EMBL" id="MFD1720589.1"/>
    </source>
</evidence>
<keyword evidence="8" id="KW-1185">Reference proteome</keyword>
<gene>
    <name evidence="7" type="ORF">ACFSBI_03430</name>
</gene>
<comment type="similarity">
    <text evidence="2">Belongs to the UPF0057 (PMP3) family.</text>
</comment>
<reference evidence="8" key="1">
    <citation type="journal article" date="2019" name="Int. J. Syst. Evol. Microbiol.">
        <title>The Global Catalogue of Microorganisms (GCM) 10K type strain sequencing project: providing services to taxonomists for standard genome sequencing and annotation.</title>
        <authorList>
            <consortium name="The Broad Institute Genomics Platform"/>
            <consortium name="The Broad Institute Genome Sequencing Center for Infectious Disease"/>
            <person name="Wu L."/>
            <person name="Ma J."/>
        </authorList>
    </citation>
    <scope>NUCLEOTIDE SEQUENCE [LARGE SCALE GENOMIC DNA]</scope>
    <source>
        <strain evidence="8">CGMCC 1.12471</strain>
    </source>
</reference>
<evidence type="ECO:0000256" key="3">
    <source>
        <dbReference type="ARBA" id="ARBA00022692"/>
    </source>
</evidence>
<evidence type="ECO:0000256" key="6">
    <source>
        <dbReference type="SAM" id="Phobius"/>
    </source>
</evidence>
<dbReference type="InterPro" id="IPR000612">
    <property type="entry name" value="PMP3"/>
</dbReference>
<evidence type="ECO:0000256" key="1">
    <source>
        <dbReference type="ARBA" id="ARBA00004370"/>
    </source>
</evidence>
<dbReference type="EMBL" id="JBHUEA010000003">
    <property type="protein sequence ID" value="MFD1720589.1"/>
    <property type="molecule type" value="Genomic_DNA"/>
</dbReference>
<feature type="transmembrane region" description="Helical" evidence="6">
    <location>
        <begin position="31"/>
        <end position="51"/>
    </location>
</feature>
<comment type="caution">
    <text evidence="7">The sequence shown here is derived from an EMBL/GenBank/DDBJ whole genome shotgun (WGS) entry which is preliminary data.</text>
</comment>
<sequence length="53" mass="5992">MRKTLLIILCFFFPFVAVLIAEGPSISVLWAFLLQLLGHVPGVIYGIYRIVQD</sequence>
<name>A0ABW4LBR5_9MICO</name>
<evidence type="ECO:0000256" key="4">
    <source>
        <dbReference type="ARBA" id="ARBA00022989"/>
    </source>
</evidence>
<organism evidence="7 8">
    <name type="scientific">Amnibacterium endophyticum</name>
    <dbReference type="NCBI Taxonomy" id="2109337"/>
    <lineage>
        <taxon>Bacteria</taxon>
        <taxon>Bacillati</taxon>
        <taxon>Actinomycetota</taxon>
        <taxon>Actinomycetes</taxon>
        <taxon>Micrococcales</taxon>
        <taxon>Microbacteriaceae</taxon>
        <taxon>Amnibacterium</taxon>
    </lineage>
</organism>
<dbReference type="RefSeq" id="WP_377932051.1">
    <property type="nucleotide sequence ID" value="NZ_JBHUEA010000003.1"/>
</dbReference>
<dbReference type="Pfam" id="PF01679">
    <property type="entry name" value="Pmp3"/>
    <property type="match status" value="1"/>
</dbReference>
<protein>
    <submittedName>
        <fullName evidence="7">YqaE/Pmp3 family membrane protein</fullName>
    </submittedName>
</protein>
<dbReference type="Proteomes" id="UP001597347">
    <property type="component" value="Unassembled WGS sequence"/>
</dbReference>
<proteinExistence type="inferred from homology"/>